<feature type="region of interest" description="Disordered" evidence="1">
    <location>
        <begin position="1"/>
        <end position="139"/>
    </location>
</feature>
<sequence>MSAHRSGQRADRGKEQLSEGSAACHEQVGRPGAASDRPGTESEGPDSERERGSEQQADRARSQRPGGREHGSQDDDHPARRQSERNRIGNLAEDPADGVRNSATAGSPVPPEAEQECEEDAEPKAAQTGEVQLTLAQDG</sequence>
<accession>A0A6J7EG75</accession>
<gene>
    <name evidence="2" type="ORF">UFOPK3423_01468</name>
</gene>
<evidence type="ECO:0000256" key="1">
    <source>
        <dbReference type="SAM" id="MobiDB-lite"/>
    </source>
</evidence>
<evidence type="ECO:0000313" key="2">
    <source>
        <dbReference type="EMBL" id="CAB4882297.1"/>
    </source>
</evidence>
<reference evidence="2" key="1">
    <citation type="submission" date="2020-05" db="EMBL/GenBank/DDBJ databases">
        <authorList>
            <person name="Chiriac C."/>
            <person name="Salcher M."/>
            <person name="Ghai R."/>
            <person name="Kavagutti S V."/>
        </authorList>
    </citation>
    <scope>NUCLEOTIDE SEQUENCE</scope>
</reference>
<proteinExistence type="predicted"/>
<name>A0A6J7EG75_9ZZZZ</name>
<organism evidence="2">
    <name type="scientific">freshwater metagenome</name>
    <dbReference type="NCBI Taxonomy" id="449393"/>
    <lineage>
        <taxon>unclassified sequences</taxon>
        <taxon>metagenomes</taxon>
        <taxon>ecological metagenomes</taxon>
    </lineage>
</organism>
<protein>
    <submittedName>
        <fullName evidence="2">Unannotated protein</fullName>
    </submittedName>
</protein>
<feature type="compositionally biased region" description="Polar residues" evidence="1">
    <location>
        <begin position="129"/>
        <end position="139"/>
    </location>
</feature>
<dbReference type="AlphaFoldDB" id="A0A6J7EG75"/>
<dbReference type="EMBL" id="CAFBLQ010000202">
    <property type="protein sequence ID" value="CAB4882297.1"/>
    <property type="molecule type" value="Genomic_DNA"/>
</dbReference>
<feature type="compositionally biased region" description="Basic and acidic residues" evidence="1">
    <location>
        <begin position="8"/>
        <end position="17"/>
    </location>
</feature>
<feature type="compositionally biased region" description="Basic and acidic residues" evidence="1">
    <location>
        <begin position="46"/>
        <end position="87"/>
    </location>
</feature>